<protein>
    <submittedName>
        <fullName evidence="1">Uncharacterized protein</fullName>
    </submittedName>
</protein>
<evidence type="ECO:0000313" key="1">
    <source>
        <dbReference type="EMBL" id="SOB51886.1"/>
    </source>
</evidence>
<accession>A0AAX2H6U7</accession>
<dbReference type="EMBL" id="OBKZ01000014">
    <property type="protein sequence ID" value="SOB51886.1"/>
    <property type="molecule type" value="Genomic_DNA"/>
</dbReference>
<reference evidence="1 2" key="1">
    <citation type="submission" date="2017-08" db="EMBL/GenBank/DDBJ databases">
        <authorList>
            <person name="Chaillou S."/>
        </authorList>
    </citation>
    <scope>NUCLEOTIDE SEQUENCE [LARGE SCALE GENOMIC DNA]</scope>
    <source>
        <strain evidence="1 2">MFPA15A1205</strain>
    </source>
</reference>
<proteinExistence type="predicted"/>
<organism evidence="1 2">
    <name type="scientific">Pseudomonas lundensis</name>
    <dbReference type="NCBI Taxonomy" id="86185"/>
    <lineage>
        <taxon>Bacteria</taxon>
        <taxon>Pseudomonadati</taxon>
        <taxon>Pseudomonadota</taxon>
        <taxon>Gammaproteobacteria</taxon>
        <taxon>Pseudomonadales</taxon>
        <taxon>Pseudomonadaceae</taxon>
        <taxon>Pseudomonas</taxon>
    </lineage>
</organism>
<dbReference type="Proteomes" id="UP000219564">
    <property type="component" value="Unassembled WGS sequence"/>
</dbReference>
<gene>
    <name evidence="1" type="ORF">PLUA15_210011</name>
</gene>
<comment type="caution">
    <text evidence="1">The sequence shown here is derived from an EMBL/GenBank/DDBJ whole genome shotgun (WGS) entry which is preliminary data.</text>
</comment>
<evidence type="ECO:0000313" key="2">
    <source>
        <dbReference type="Proteomes" id="UP000219564"/>
    </source>
</evidence>
<name>A0AAX2H6U7_9PSED</name>
<sequence>MNATVHRLMFIDPAFPVISLVNPSFIRPSSVAGGMFNGGTGYACVASRESEAIQYNRNLGTA</sequence>
<dbReference type="AlphaFoldDB" id="A0AAX2H6U7"/>